<keyword evidence="4 11" id="KW-0479">Metal-binding</keyword>
<evidence type="ECO:0000256" key="4">
    <source>
        <dbReference type="ARBA" id="ARBA00022723"/>
    </source>
</evidence>
<name>A0A7W8QTJ7_9ACTN</name>
<dbReference type="Pfam" id="PF02467">
    <property type="entry name" value="Whib"/>
    <property type="match status" value="1"/>
</dbReference>
<dbReference type="GO" id="GO:0045454">
    <property type="term" value="P:cell redox homeostasis"/>
    <property type="evidence" value="ECO:0007669"/>
    <property type="project" value="TreeGrafter"/>
</dbReference>
<keyword evidence="10 11" id="KW-0804">Transcription</keyword>
<comment type="cofactor">
    <cofactor evidence="11">
        <name>[4Fe-4S] cluster</name>
        <dbReference type="ChEBI" id="CHEBI:49883"/>
    </cofactor>
    <text evidence="11">Binds 1 [4Fe-4S] cluster per subunit. Following nitrosylation of the [4Fe-4S] cluster binds 1 [4Fe-8(NO)] cluster per subunit.</text>
</comment>
<keyword evidence="6 11" id="KW-0411">Iron-sulfur</keyword>
<comment type="PTM">
    <text evidence="11">The Fe-S cluster can be nitrosylated by nitric oxide (NO).</text>
</comment>
<dbReference type="PROSITE" id="PS51674">
    <property type="entry name" value="4FE4S_WBL"/>
    <property type="match status" value="1"/>
</dbReference>
<keyword evidence="11" id="KW-0963">Cytoplasm</keyword>
<evidence type="ECO:0000259" key="13">
    <source>
        <dbReference type="PROSITE" id="PS51674"/>
    </source>
</evidence>
<dbReference type="GO" id="GO:0003677">
    <property type="term" value="F:DNA binding"/>
    <property type="evidence" value="ECO:0007669"/>
    <property type="project" value="UniProtKB-UniRule"/>
</dbReference>
<dbReference type="PANTHER" id="PTHR38839">
    <property type="entry name" value="TRANSCRIPTIONAL REGULATOR WHID-RELATED"/>
    <property type="match status" value="1"/>
</dbReference>
<evidence type="ECO:0000256" key="5">
    <source>
        <dbReference type="ARBA" id="ARBA00023004"/>
    </source>
</evidence>
<evidence type="ECO:0000256" key="6">
    <source>
        <dbReference type="ARBA" id="ARBA00023014"/>
    </source>
</evidence>
<keyword evidence="15" id="KW-1185">Reference proteome</keyword>
<evidence type="ECO:0000256" key="3">
    <source>
        <dbReference type="ARBA" id="ARBA00022485"/>
    </source>
</evidence>
<evidence type="ECO:0000313" key="15">
    <source>
        <dbReference type="Proteomes" id="UP000572635"/>
    </source>
</evidence>
<dbReference type="GO" id="GO:0046872">
    <property type="term" value="F:metal ion binding"/>
    <property type="evidence" value="ECO:0007669"/>
    <property type="project" value="UniProtKB-KW"/>
</dbReference>
<evidence type="ECO:0000256" key="8">
    <source>
        <dbReference type="ARBA" id="ARBA00023125"/>
    </source>
</evidence>
<feature type="binding site" evidence="11">
    <location>
        <position position="59"/>
    </location>
    <ligand>
        <name>[4Fe-4S] cluster</name>
        <dbReference type="ChEBI" id="CHEBI:49883"/>
    </ligand>
</feature>
<evidence type="ECO:0000256" key="11">
    <source>
        <dbReference type="HAMAP-Rule" id="MF_01479"/>
    </source>
</evidence>
<dbReference type="GO" id="GO:0051539">
    <property type="term" value="F:4 iron, 4 sulfur cluster binding"/>
    <property type="evidence" value="ECO:0007669"/>
    <property type="project" value="UniProtKB-UniRule"/>
</dbReference>
<proteinExistence type="inferred from homology"/>
<dbReference type="InterPro" id="IPR003482">
    <property type="entry name" value="Whib"/>
</dbReference>
<keyword evidence="3 11" id="KW-0004">4Fe-4S</keyword>
<keyword evidence="8 11" id="KW-0238">DNA-binding</keyword>
<dbReference type="Proteomes" id="UP000572635">
    <property type="component" value="Unassembled WGS sequence"/>
</dbReference>
<evidence type="ECO:0000256" key="12">
    <source>
        <dbReference type="SAM" id="MobiDB-lite"/>
    </source>
</evidence>
<dbReference type="AlphaFoldDB" id="A0A7W8QTJ7"/>
<keyword evidence="5 11" id="KW-0408">Iron</keyword>
<evidence type="ECO:0000313" key="14">
    <source>
        <dbReference type="EMBL" id="MBB5436318.1"/>
    </source>
</evidence>
<feature type="region of interest" description="Disordered" evidence="12">
    <location>
        <begin position="80"/>
        <end position="109"/>
    </location>
</feature>
<comment type="subcellular location">
    <subcellularLocation>
        <location evidence="1 11">Cytoplasm</location>
    </subcellularLocation>
</comment>
<dbReference type="GO" id="GO:0035731">
    <property type="term" value="F:dinitrosyl-iron complex binding"/>
    <property type="evidence" value="ECO:0007669"/>
    <property type="project" value="UniProtKB-UniRule"/>
</dbReference>
<dbReference type="GO" id="GO:0005737">
    <property type="term" value="C:cytoplasm"/>
    <property type="evidence" value="ECO:0007669"/>
    <property type="project" value="UniProtKB-SubCell"/>
</dbReference>
<keyword evidence="7 11" id="KW-0805">Transcription regulation</keyword>
<sequence>MPRRIRAARTGAAPLAPGTRWAWQDAAECRDEPITLFFGPPGERAPEREVRERRAKEICATCPVRPECLDYAIARPEKYGTWGGLGEEERASERRNRTRRRGRPGRRAA</sequence>
<gene>
    <name evidence="11" type="primary">whiB</name>
    <name evidence="14" type="ORF">HDA36_006482</name>
</gene>
<accession>A0A7W8QTJ7</accession>
<comment type="caution">
    <text evidence="14">The sequence shown here is derived from an EMBL/GenBank/DDBJ whole genome shotgun (WGS) entry which is preliminary data.</text>
</comment>
<dbReference type="GO" id="GO:0047134">
    <property type="term" value="F:protein-disulfide reductase [NAD(P)H] activity"/>
    <property type="evidence" value="ECO:0007669"/>
    <property type="project" value="TreeGrafter"/>
</dbReference>
<comment type="PTM">
    <text evidence="11">Upon Fe-S cluster removal intramolecular disulfide bonds are formed.</text>
</comment>
<dbReference type="EMBL" id="JACHDB010000003">
    <property type="protein sequence ID" value="MBB5436318.1"/>
    <property type="molecule type" value="Genomic_DNA"/>
</dbReference>
<feature type="binding site" evidence="11">
    <location>
        <position position="62"/>
    </location>
    <ligand>
        <name>[4Fe-4S] cluster</name>
        <dbReference type="ChEBI" id="CHEBI:49883"/>
    </ligand>
</feature>
<dbReference type="GO" id="GO:0045892">
    <property type="term" value="P:negative regulation of DNA-templated transcription"/>
    <property type="evidence" value="ECO:0007669"/>
    <property type="project" value="TreeGrafter"/>
</dbReference>
<comment type="similarity">
    <text evidence="2 11">Belongs to the WhiB family.</text>
</comment>
<feature type="compositionally biased region" description="Basic residues" evidence="12">
    <location>
        <begin position="96"/>
        <end position="109"/>
    </location>
</feature>
<feature type="binding site" evidence="11">
    <location>
        <position position="29"/>
    </location>
    <ligand>
        <name>[4Fe-4S] cluster</name>
        <dbReference type="ChEBI" id="CHEBI:49883"/>
    </ligand>
</feature>
<comment type="function">
    <text evidence="11">Acts as a transcriptional regulator. Probably redox-responsive. The apo- but not holo-form probably binds DNA.</text>
</comment>
<evidence type="ECO:0000256" key="2">
    <source>
        <dbReference type="ARBA" id="ARBA00006597"/>
    </source>
</evidence>
<reference evidence="14 15" key="1">
    <citation type="submission" date="2020-08" db="EMBL/GenBank/DDBJ databases">
        <title>Sequencing the genomes of 1000 actinobacteria strains.</title>
        <authorList>
            <person name="Klenk H.-P."/>
        </authorList>
    </citation>
    <scope>NUCLEOTIDE SEQUENCE [LARGE SCALE GENOMIC DNA]</scope>
    <source>
        <strain evidence="14 15">DSM 44551</strain>
    </source>
</reference>
<feature type="domain" description="4Fe-4S Wbl-type" evidence="13">
    <location>
        <begin position="28"/>
        <end position="92"/>
    </location>
</feature>
<dbReference type="HAMAP" id="MF_01479">
    <property type="entry name" value="WhiB"/>
    <property type="match status" value="1"/>
</dbReference>
<evidence type="ECO:0000256" key="9">
    <source>
        <dbReference type="ARBA" id="ARBA00023157"/>
    </source>
</evidence>
<dbReference type="InterPro" id="IPR034768">
    <property type="entry name" value="4FE4S_WBL"/>
</dbReference>
<protein>
    <recommendedName>
        <fullName evidence="11">Transcriptional regulator WhiB</fullName>
    </recommendedName>
</protein>
<evidence type="ECO:0000256" key="7">
    <source>
        <dbReference type="ARBA" id="ARBA00023015"/>
    </source>
</evidence>
<feature type="binding site" evidence="11">
    <location>
        <position position="68"/>
    </location>
    <ligand>
        <name>[4Fe-4S] cluster</name>
        <dbReference type="ChEBI" id="CHEBI:49883"/>
    </ligand>
</feature>
<evidence type="ECO:0000256" key="1">
    <source>
        <dbReference type="ARBA" id="ARBA00004496"/>
    </source>
</evidence>
<keyword evidence="9 11" id="KW-1015">Disulfide bond</keyword>
<evidence type="ECO:0000256" key="10">
    <source>
        <dbReference type="ARBA" id="ARBA00023163"/>
    </source>
</evidence>
<organism evidence="14 15">
    <name type="scientific">Nocardiopsis composta</name>
    <dbReference type="NCBI Taxonomy" id="157465"/>
    <lineage>
        <taxon>Bacteria</taxon>
        <taxon>Bacillati</taxon>
        <taxon>Actinomycetota</taxon>
        <taxon>Actinomycetes</taxon>
        <taxon>Streptosporangiales</taxon>
        <taxon>Nocardiopsidaceae</taxon>
        <taxon>Nocardiopsis</taxon>
    </lineage>
</organism>